<dbReference type="PATRIC" id="fig|243090.15.peg.1140"/>
<reference evidence="1 2" key="1">
    <citation type="journal article" date="2003" name="Proc. Natl. Acad. Sci. U.S.A.">
        <title>Complete genome sequence of the marine planctomycete Pirellula sp. strain 1.</title>
        <authorList>
            <person name="Gloeckner F.O."/>
            <person name="Kube M."/>
            <person name="Bauer M."/>
            <person name="Teeling H."/>
            <person name="Lombardot T."/>
            <person name="Ludwig W."/>
            <person name="Gade D."/>
            <person name="Beck A."/>
            <person name="Borzym K."/>
            <person name="Heitmann K."/>
            <person name="Rabus R."/>
            <person name="Schlesner H."/>
            <person name="Amann R."/>
            <person name="Reinhardt R."/>
        </authorList>
    </citation>
    <scope>NUCLEOTIDE SEQUENCE [LARGE SCALE GENOMIC DNA]</scope>
    <source>
        <strain evidence="2">DSM 10527 / NCIMB 13988 / SH1</strain>
    </source>
</reference>
<dbReference type="STRING" id="243090.RB2491"/>
<evidence type="ECO:0000313" key="2">
    <source>
        <dbReference type="Proteomes" id="UP000001025"/>
    </source>
</evidence>
<dbReference type="KEGG" id="rba:RB2491"/>
<dbReference type="Gene3D" id="3.40.50.150">
    <property type="entry name" value="Vaccinia Virus protein VP39"/>
    <property type="match status" value="1"/>
</dbReference>
<dbReference type="HOGENOM" id="CLU_1757371_0_0_0"/>
<organism evidence="1 2">
    <name type="scientific">Rhodopirellula baltica (strain DSM 10527 / NCIMB 13988 / SH1)</name>
    <dbReference type="NCBI Taxonomy" id="243090"/>
    <lineage>
        <taxon>Bacteria</taxon>
        <taxon>Pseudomonadati</taxon>
        <taxon>Planctomycetota</taxon>
        <taxon>Planctomycetia</taxon>
        <taxon>Pirellulales</taxon>
        <taxon>Pirellulaceae</taxon>
        <taxon>Rhodopirellula</taxon>
    </lineage>
</organism>
<protein>
    <recommendedName>
        <fullName evidence="3">Methyltransferase FkbM domain-containing protein</fullName>
    </recommendedName>
</protein>
<accession>Q7UVQ9</accession>
<dbReference type="EnsemblBacteria" id="CAD72663">
    <property type="protein sequence ID" value="CAD72663"/>
    <property type="gene ID" value="RB2491"/>
</dbReference>
<proteinExistence type="predicted"/>
<dbReference type="Proteomes" id="UP000001025">
    <property type="component" value="Chromosome"/>
</dbReference>
<dbReference type="InParanoid" id="Q7UVQ9"/>
<evidence type="ECO:0008006" key="3">
    <source>
        <dbReference type="Google" id="ProtNLM"/>
    </source>
</evidence>
<name>Q7UVQ9_RHOBA</name>
<dbReference type="EMBL" id="BX294137">
    <property type="protein sequence ID" value="CAD72663.1"/>
    <property type="molecule type" value="Genomic_DNA"/>
</dbReference>
<dbReference type="AlphaFoldDB" id="Q7UVQ9"/>
<dbReference type="OrthoDB" id="182922at2"/>
<dbReference type="InterPro" id="IPR029063">
    <property type="entry name" value="SAM-dependent_MTases_sf"/>
</dbReference>
<dbReference type="SUPFAM" id="SSF53335">
    <property type="entry name" value="S-adenosyl-L-methionine-dependent methyltransferases"/>
    <property type="match status" value="1"/>
</dbReference>
<evidence type="ECO:0000313" key="1">
    <source>
        <dbReference type="EMBL" id="CAD72663.1"/>
    </source>
</evidence>
<keyword evidence="2" id="KW-1185">Reference proteome</keyword>
<sequence length="148" mass="17155">MMVHDGLTFAWYPDSNIATDVALFGDRYAADSLSLIERYLRPEHSFLDVGSNIGLFTSLASKKTNDLTCVEAGVKQRRRLEENLRLNESTRPFTALQYRTRTKRSDFHWETQSHTFWTTFAAISLPNLPTGRLKQKDSMTYWTIENTR</sequence>
<gene>
    <name evidence="1" type="ordered locus">RB2491</name>
</gene>